<gene>
    <name evidence="2" type="ORF">HHL08_23505</name>
</gene>
<keyword evidence="3" id="KW-1185">Reference proteome</keyword>
<evidence type="ECO:0000313" key="2">
    <source>
        <dbReference type="EMBL" id="NML13058.1"/>
    </source>
</evidence>
<comment type="caution">
    <text evidence="2">The sequence shown here is derived from an EMBL/GenBank/DDBJ whole genome shotgun (WGS) entry which is preliminary data.</text>
</comment>
<proteinExistence type="predicted"/>
<keyword evidence="1" id="KW-0472">Membrane</keyword>
<dbReference type="Proteomes" id="UP000519023">
    <property type="component" value="Unassembled WGS sequence"/>
</dbReference>
<dbReference type="RefSeq" id="WP_169575358.1">
    <property type="nucleotide sequence ID" value="NZ_JABBFV010000034.1"/>
</dbReference>
<evidence type="ECO:0000256" key="1">
    <source>
        <dbReference type="SAM" id="Phobius"/>
    </source>
</evidence>
<sequence length="156" mass="16495">MTAVWIIFLSSIRFAVVGFHGLKPVARCLLHLALCDGADKAFCRKRLIASLDKQYTELLIAITTPWSVMLLFLGMLLIGTGLSFGSVGDVAQLVARSPGRWDGFDRGMDLAGAVSMCTGMASVHAAVTKRRSLSLLVSTGFALMGVGIGVVSAAHP</sequence>
<reference evidence="2 3" key="1">
    <citation type="submission" date="2020-04" db="EMBL/GenBank/DDBJ databases">
        <title>Sphingobium sp. AR-3-1 isolated from Arctic soil.</title>
        <authorList>
            <person name="Dahal R.H."/>
            <person name="Chaudhary D.K."/>
        </authorList>
    </citation>
    <scope>NUCLEOTIDE SEQUENCE [LARGE SCALE GENOMIC DNA]</scope>
    <source>
        <strain evidence="2 3">AR-3-1</strain>
    </source>
</reference>
<dbReference type="EMBL" id="JABBFV010000034">
    <property type="protein sequence ID" value="NML13058.1"/>
    <property type="molecule type" value="Genomic_DNA"/>
</dbReference>
<protein>
    <submittedName>
        <fullName evidence="2">Uncharacterized protein</fullName>
    </submittedName>
</protein>
<evidence type="ECO:0000313" key="3">
    <source>
        <dbReference type="Proteomes" id="UP000519023"/>
    </source>
</evidence>
<keyword evidence="1" id="KW-1133">Transmembrane helix</keyword>
<name>A0A7X9ZUL2_9SPHN</name>
<dbReference type="AlphaFoldDB" id="A0A7X9ZUL2"/>
<organism evidence="2 3">
    <name type="scientific">Sphingobium psychrophilum</name>
    <dbReference type="NCBI Taxonomy" id="2728834"/>
    <lineage>
        <taxon>Bacteria</taxon>
        <taxon>Pseudomonadati</taxon>
        <taxon>Pseudomonadota</taxon>
        <taxon>Alphaproteobacteria</taxon>
        <taxon>Sphingomonadales</taxon>
        <taxon>Sphingomonadaceae</taxon>
        <taxon>Sphingobium</taxon>
    </lineage>
</organism>
<keyword evidence="1" id="KW-0812">Transmembrane</keyword>
<accession>A0A7X9ZUL2</accession>
<feature type="transmembrane region" description="Helical" evidence="1">
    <location>
        <begin position="110"/>
        <end position="127"/>
    </location>
</feature>
<feature type="transmembrane region" description="Helical" evidence="1">
    <location>
        <begin position="134"/>
        <end position="154"/>
    </location>
</feature>
<feature type="transmembrane region" description="Helical" evidence="1">
    <location>
        <begin position="55"/>
        <end position="78"/>
    </location>
</feature>